<reference evidence="18" key="1">
    <citation type="journal article" date="2020" name="Stud. Mycol.">
        <title>101 Dothideomycetes genomes: a test case for predicting lifestyles and emergence of pathogens.</title>
        <authorList>
            <person name="Haridas S."/>
            <person name="Albert R."/>
            <person name="Binder M."/>
            <person name="Bloem J."/>
            <person name="Labutti K."/>
            <person name="Salamov A."/>
            <person name="Andreopoulos B."/>
            <person name="Baker S."/>
            <person name="Barry K."/>
            <person name="Bills G."/>
            <person name="Bluhm B."/>
            <person name="Cannon C."/>
            <person name="Castanera R."/>
            <person name="Culley D."/>
            <person name="Daum C."/>
            <person name="Ezra D."/>
            <person name="Gonzalez J."/>
            <person name="Henrissat B."/>
            <person name="Kuo A."/>
            <person name="Liang C."/>
            <person name="Lipzen A."/>
            <person name="Lutzoni F."/>
            <person name="Magnuson J."/>
            <person name="Mondo S."/>
            <person name="Nolan M."/>
            <person name="Ohm R."/>
            <person name="Pangilinan J."/>
            <person name="Park H.-J."/>
            <person name="Ramirez L."/>
            <person name="Alfaro M."/>
            <person name="Sun H."/>
            <person name="Tritt A."/>
            <person name="Yoshinaga Y."/>
            <person name="Zwiers L.-H."/>
            <person name="Turgeon B."/>
            <person name="Goodwin S."/>
            <person name="Spatafora J."/>
            <person name="Crous P."/>
            <person name="Grigoriev I."/>
        </authorList>
    </citation>
    <scope>NUCLEOTIDE SEQUENCE</scope>
    <source>
        <strain evidence="18">CBS 262.69</strain>
    </source>
</reference>
<evidence type="ECO:0000256" key="7">
    <source>
        <dbReference type="ARBA" id="ARBA00022833"/>
    </source>
</evidence>
<dbReference type="EC" id="3.4.24.84" evidence="15"/>
<feature type="binding site" evidence="14">
    <location>
        <position position="299"/>
    </location>
    <ligand>
        <name>Zn(2+)</name>
        <dbReference type="ChEBI" id="CHEBI:29105"/>
        <note>catalytic</note>
    </ligand>
</feature>
<keyword evidence="6 15" id="KW-0256">Endoplasmic reticulum</keyword>
<dbReference type="GO" id="GO:0004222">
    <property type="term" value="F:metalloendopeptidase activity"/>
    <property type="evidence" value="ECO:0007669"/>
    <property type="project" value="UniProtKB-UniRule"/>
</dbReference>
<evidence type="ECO:0000313" key="19">
    <source>
        <dbReference type="Proteomes" id="UP000799640"/>
    </source>
</evidence>
<keyword evidence="7 14" id="KW-0862">Zinc</keyword>
<sequence length="458" mass="52542">MIHEFLQRLAFLLDRPLFPWKKLVIAFSLGQFTLENWLLSRQYGVYQRTVRPKALEKEVDQATFDKSQAYGRAKAKFQFVSSVINEITKLAIIHFDVWPKVWAFVGLGVAQYSPTRFSGEITQSLLYFFVFGFIDTILELPLSYYQNFVLEERFGFNKMTVKLWLTDKVKGQLLTIALGTPIGAGFLAIIQKTGQNFFFYLWLFVFGISLIGVTIYPILILPIFNKLTPLEPGSLKDAVEALAKKLNFPLGALHVIDGSKRSNHSNAFFTGLPWKKKIVIFDTLLEQSTEGEVEAVLAHELGHWSMSHTTKLIMITQFHIFYFFAFFSVFTKNKSLFESFGFHDDMPIMIGFMLFNEVFGPSDSVVKLMMNVITRKFEFQADKFALDLGYKTELAQALIKLQIKNLSSMDADYFYSSYHHSHPILTERLKALGWKGETKVESKIKDSEKATEAGDREL</sequence>
<dbReference type="OrthoDB" id="360839at2759"/>
<evidence type="ECO:0000256" key="9">
    <source>
        <dbReference type="ARBA" id="ARBA00023049"/>
    </source>
</evidence>
<feature type="binding site" evidence="14">
    <location>
        <position position="303"/>
    </location>
    <ligand>
        <name>Zn(2+)</name>
        <dbReference type="ChEBI" id="CHEBI:29105"/>
        <note>catalytic</note>
    </ligand>
</feature>
<evidence type="ECO:0000256" key="14">
    <source>
        <dbReference type="PIRSR" id="PIRSR627057-2"/>
    </source>
</evidence>
<evidence type="ECO:0000256" key="3">
    <source>
        <dbReference type="ARBA" id="ARBA00022692"/>
    </source>
</evidence>
<evidence type="ECO:0000256" key="15">
    <source>
        <dbReference type="RuleBase" id="RU366005"/>
    </source>
</evidence>
<feature type="domain" description="Peptidase M48" evidence="16">
    <location>
        <begin position="231"/>
        <end position="432"/>
    </location>
</feature>
<dbReference type="InterPro" id="IPR001915">
    <property type="entry name" value="Peptidase_M48"/>
</dbReference>
<dbReference type="GO" id="GO:0071586">
    <property type="term" value="P:CAAX-box protein processing"/>
    <property type="evidence" value="ECO:0007669"/>
    <property type="project" value="UniProtKB-UniRule"/>
</dbReference>
<feature type="transmembrane region" description="Helical" evidence="15">
    <location>
        <begin position="171"/>
        <end position="190"/>
    </location>
</feature>
<dbReference type="EMBL" id="ML996687">
    <property type="protein sequence ID" value="KAF2405464.1"/>
    <property type="molecule type" value="Genomic_DNA"/>
</dbReference>
<name>A0A6G1IBB0_9PEZI</name>
<dbReference type="PANTHER" id="PTHR10120">
    <property type="entry name" value="CAAX PRENYL PROTEASE 1"/>
    <property type="match status" value="1"/>
</dbReference>
<evidence type="ECO:0000256" key="13">
    <source>
        <dbReference type="PIRSR" id="PIRSR627057-1"/>
    </source>
</evidence>
<dbReference type="CDD" id="cd07343">
    <property type="entry name" value="M48A_Zmpste24p_like"/>
    <property type="match status" value="1"/>
</dbReference>
<dbReference type="GO" id="GO:0046872">
    <property type="term" value="F:metal ion binding"/>
    <property type="evidence" value="ECO:0007669"/>
    <property type="project" value="UniProtKB-UniRule"/>
</dbReference>
<feature type="domain" description="CAAX prenyl protease 1 N-terminal" evidence="17">
    <location>
        <begin position="42"/>
        <end position="226"/>
    </location>
</feature>
<evidence type="ECO:0000256" key="6">
    <source>
        <dbReference type="ARBA" id="ARBA00022824"/>
    </source>
</evidence>
<dbReference type="FunFam" id="3.30.2010.10:FF:000002">
    <property type="entry name" value="CAAX prenyl protease"/>
    <property type="match status" value="1"/>
</dbReference>
<evidence type="ECO:0000259" key="17">
    <source>
        <dbReference type="Pfam" id="PF16491"/>
    </source>
</evidence>
<comment type="subcellular location">
    <subcellularLocation>
        <location evidence="1 15">Endoplasmic reticulum membrane</location>
        <topology evidence="1 15">Multi-pass membrane protein</topology>
    </subcellularLocation>
</comment>
<dbReference type="Pfam" id="PF16491">
    <property type="entry name" value="Peptidase_M48_N"/>
    <property type="match status" value="1"/>
</dbReference>
<evidence type="ECO:0000256" key="1">
    <source>
        <dbReference type="ARBA" id="ARBA00004477"/>
    </source>
</evidence>
<proteinExistence type="inferred from homology"/>
<keyword evidence="19" id="KW-1185">Reference proteome</keyword>
<dbReference type="InterPro" id="IPR032456">
    <property type="entry name" value="Peptidase_M48_N"/>
</dbReference>
<dbReference type="Proteomes" id="UP000799640">
    <property type="component" value="Unassembled WGS sequence"/>
</dbReference>
<keyword evidence="9 15" id="KW-0482">Metalloprotease</keyword>
<keyword evidence="5 15" id="KW-0378">Hydrolase</keyword>
<organism evidence="18 19">
    <name type="scientific">Trichodelitschia bisporula</name>
    <dbReference type="NCBI Taxonomy" id="703511"/>
    <lineage>
        <taxon>Eukaryota</taxon>
        <taxon>Fungi</taxon>
        <taxon>Dikarya</taxon>
        <taxon>Ascomycota</taxon>
        <taxon>Pezizomycotina</taxon>
        <taxon>Dothideomycetes</taxon>
        <taxon>Dothideomycetes incertae sedis</taxon>
        <taxon>Phaeotrichales</taxon>
        <taxon>Phaeotrichaceae</taxon>
        <taxon>Trichodelitschia</taxon>
    </lineage>
</organism>
<evidence type="ECO:0000256" key="12">
    <source>
        <dbReference type="ARBA" id="ARBA00060927"/>
    </source>
</evidence>
<feature type="binding site" evidence="14">
    <location>
        <position position="378"/>
    </location>
    <ligand>
        <name>Zn(2+)</name>
        <dbReference type="ChEBI" id="CHEBI:29105"/>
        <note>catalytic</note>
    </ligand>
</feature>
<dbReference type="Pfam" id="PF01435">
    <property type="entry name" value="Peptidase_M48"/>
    <property type="match status" value="1"/>
</dbReference>
<feature type="transmembrane region" description="Helical" evidence="15">
    <location>
        <begin position="197"/>
        <end position="224"/>
    </location>
</feature>
<evidence type="ECO:0000259" key="16">
    <source>
        <dbReference type="Pfam" id="PF01435"/>
    </source>
</evidence>
<evidence type="ECO:0000256" key="8">
    <source>
        <dbReference type="ARBA" id="ARBA00022989"/>
    </source>
</evidence>
<evidence type="ECO:0000256" key="4">
    <source>
        <dbReference type="ARBA" id="ARBA00022723"/>
    </source>
</evidence>
<comment type="catalytic activity">
    <reaction evidence="11 15">
        <text>Hydrolyzes the peptide bond -P2-(S-farnesyl or geranylgeranyl)C-P1'-P2'-P3'-COOH where P1' and P2' are amino acids with aliphatic side chains and P3' is any C-terminal residue.</text>
        <dbReference type="EC" id="3.4.24.84"/>
    </reaction>
</comment>
<feature type="active site" description="Proton donor" evidence="13">
    <location>
        <position position="382"/>
    </location>
</feature>
<keyword evidence="4 14" id="KW-0479">Metal-binding</keyword>
<evidence type="ECO:0000256" key="10">
    <source>
        <dbReference type="ARBA" id="ARBA00023136"/>
    </source>
</evidence>
<dbReference type="InterPro" id="IPR027057">
    <property type="entry name" value="CAXX_Prtase_1"/>
</dbReference>
<dbReference type="GO" id="GO:0005789">
    <property type="term" value="C:endoplasmic reticulum membrane"/>
    <property type="evidence" value="ECO:0007669"/>
    <property type="project" value="UniProtKB-SubCell"/>
</dbReference>
<gene>
    <name evidence="18" type="ORF">EJ06DRAFT_27090</name>
</gene>
<evidence type="ECO:0000313" key="18">
    <source>
        <dbReference type="EMBL" id="KAF2405464.1"/>
    </source>
</evidence>
<evidence type="ECO:0000256" key="2">
    <source>
        <dbReference type="ARBA" id="ARBA00022670"/>
    </source>
</evidence>
<feature type="transmembrane region" description="Helical" evidence="15">
    <location>
        <begin position="125"/>
        <end position="145"/>
    </location>
</feature>
<keyword evidence="3 15" id="KW-0812">Transmembrane</keyword>
<feature type="active site" evidence="13">
    <location>
        <position position="300"/>
    </location>
</feature>
<keyword evidence="10 15" id="KW-0472">Membrane</keyword>
<evidence type="ECO:0000256" key="5">
    <source>
        <dbReference type="ARBA" id="ARBA00022801"/>
    </source>
</evidence>
<keyword evidence="8 15" id="KW-1133">Transmembrane helix</keyword>
<comment type="caution">
    <text evidence="15">Lacks conserved residue(s) required for the propagation of feature annotation.</text>
</comment>
<comment type="cofactor">
    <cofactor evidence="14 15">
        <name>Zn(2+)</name>
        <dbReference type="ChEBI" id="CHEBI:29105"/>
    </cofactor>
    <text evidence="14 15">Binds 1 zinc ion per subunit.</text>
</comment>
<keyword evidence="2 15" id="KW-0645">Protease</keyword>
<feature type="transmembrane region" description="Helical" evidence="15">
    <location>
        <begin position="312"/>
        <end position="330"/>
    </location>
</feature>
<protein>
    <recommendedName>
        <fullName evidence="15">CAAX prenyl protease</fullName>
        <ecNumber evidence="15">3.4.24.84</ecNumber>
    </recommendedName>
</protein>
<dbReference type="Gene3D" id="3.30.2010.10">
    <property type="entry name" value="Metalloproteases ('zincins'), catalytic domain"/>
    <property type="match status" value="1"/>
</dbReference>
<evidence type="ECO:0000256" key="11">
    <source>
        <dbReference type="ARBA" id="ARBA00044456"/>
    </source>
</evidence>
<comment type="similarity">
    <text evidence="12 15">Belongs to the peptidase M48A family.</text>
</comment>
<dbReference type="AlphaFoldDB" id="A0A6G1IBB0"/>
<comment type="function">
    <text evidence="15">Proteolytically removes the C-terminal three residues of farnesylated proteins.</text>
</comment>
<accession>A0A6G1IBB0</accession>